<dbReference type="Proteomes" id="UP001217417">
    <property type="component" value="Unassembled WGS sequence"/>
</dbReference>
<sequence>MGKILFLHGYTQSGALFSKKSAALRKALLKLGFAASYPTAPIKLALPDSADPEERAELEGQGIDDDSYGWWVKDEEKQEYVGLDKTWAFLAEYIKKEGPFDGAVGFSQGAALAGMLCSQVTKIAPDHPPFKFAVMYSGFRSPLPQHNYIYNPLISTPTLHVLGSLDTVVSEQRSKTLIDACEKDKRVVYMHPGGHFVPSSREALNTVTGWILTTVEASKAPADAANDDDEWESDFDNIGGGNL</sequence>
<reference evidence="4" key="1">
    <citation type="submission" date="2023-03" db="EMBL/GenBank/DDBJ databases">
        <title>Near-Complete genome sequence of Lipomyces tetrasporous NRRL Y-64009, an oleaginous yeast capable of growing on lignocellulosic hydrolysates.</title>
        <authorList>
            <consortium name="Lawrence Berkeley National Laboratory"/>
            <person name="Jagtap S.S."/>
            <person name="Liu J.-J."/>
            <person name="Walukiewicz H.E."/>
            <person name="Pangilinan J."/>
            <person name="Lipzen A."/>
            <person name="Ahrendt S."/>
            <person name="Koriabine M."/>
            <person name="Cobaugh K."/>
            <person name="Salamov A."/>
            <person name="Yoshinaga Y."/>
            <person name="Ng V."/>
            <person name="Daum C."/>
            <person name="Grigoriev I.V."/>
            <person name="Slininger P.J."/>
            <person name="Dien B.S."/>
            <person name="Jin Y.-S."/>
            <person name="Rao C.V."/>
        </authorList>
    </citation>
    <scope>NUCLEOTIDE SEQUENCE</scope>
    <source>
        <strain evidence="4">NRRL Y-64009</strain>
    </source>
</reference>
<dbReference type="InterPro" id="IPR029058">
    <property type="entry name" value="AB_hydrolase_fold"/>
</dbReference>
<dbReference type="GO" id="GO:0016787">
    <property type="term" value="F:hydrolase activity"/>
    <property type="evidence" value="ECO:0007669"/>
    <property type="project" value="UniProtKB-KW"/>
</dbReference>
<dbReference type="GO" id="GO:0005634">
    <property type="term" value="C:nucleus"/>
    <property type="evidence" value="ECO:0007669"/>
    <property type="project" value="TreeGrafter"/>
</dbReference>
<dbReference type="InterPro" id="IPR050593">
    <property type="entry name" value="LovG"/>
</dbReference>
<evidence type="ECO:0000256" key="1">
    <source>
        <dbReference type="ARBA" id="ARBA00022801"/>
    </source>
</evidence>
<dbReference type="SUPFAM" id="SSF53474">
    <property type="entry name" value="alpha/beta-Hydrolases"/>
    <property type="match status" value="1"/>
</dbReference>
<protein>
    <submittedName>
        <fullName evidence="4">Serine hydrolase FSH</fullName>
    </submittedName>
</protein>
<feature type="compositionally biased region" description="Acidic residues" evidence="2">
    <location>
        <begin position="225"/>
        <end position="235"/>
    </location>
</feature>
<evidence type="ECO:0000256" key="2">
    <source>
        <dbReference type="SAM" id="MobiDB-lite"/>
    </source>
</evidence>
<evidence type="ECO:0000313" key="5">
    <source>
        <dbReference type="Proteomes" id="UP001217417"/>
    </source>
</evidence>
<evidence type="ECO:0000313" key="4">
    <source>
        <dbReference type="EMBL" id="KAJ8101361.1"/>
    </source>
</evidence>
<dbReference type="Pfam" id="PF03959">
    <property type="entry name" value="FSH1"/>
    <property type="match status" value="1"/>
</dbReference>
<keyword evidence="5" id="KW-1185">Reference proteome</keyword>
<dbReference type="PANTHER" id="PTHR48070">
    <property type="entry name" value="ESTERASE OVCA2"/>
    <property type="match status" value="1"/>
</dbReference>
<dbReference type="GO" id="GO:0005737">
    <property type="term" value="C:cytoplasm"/>
    <property type="evidence" value="ECO:0007669"/>
    <property type="project" value="TreeGrafter"/>
</dbReference>
<feature type="domain" description="Serine hydrolase" evidence="3">
    <location>
        <begin position="2"/>
        <end position="205"/>
    </location>
</feature>
<keyword evidence="1 4" id="KW-0378">Hydrolase</keyword>
<name>A0AAD7QUS1_9ASCO</name>
<dbReference type="EMBL" id="JARPMG010000004">
    <property type="protein sequence ID" value="KAJ8101361.1"/>
    <property type="molecule type" value="Genomic_DNA"/>
</dbReference>
<dbReference type="InterPro" id="IPR005645">
    <property type="entry name" value="FSH-like_dom"/>
</dbReference>
<dbReference type="AlphaFoldDB" id="A0AAD7QUS1"/>
<dbReference type="RefSeq" id="XP_056044811.1">
    <property type="nucleotide sequence ID" value="XM_056187379.1"/>
</dbReference>
<proteinExistence type="predicted"/>
<dbReference type="PANTHER" id="PTHR48070:SF6">
    <property type="entry name" value="ESTERASE OVCA2"/>
    <property type="match status" value="1"/>
</dbReference>
<dbReference type="GeneID" id="80882545"/>
<accession>A0AAD7QUS1</accession>
<organism evidence="4 5">
    <name type="scientific">Lipomyces tetrasporus</name>
    <dbReference type="NCBI Taxonomy" id="54092"/>
    <lineage>
        <taxon>Eukaryota</taxon>
        <taxon>Fungi</taxon>
        <taxon>Dikarya</taxon>
        <taxon>Ascomycota</taxon>
        <taxon>Saccharomycotina</taxon>
        <taxon>Lipomycetes</taxon>
        <taxon>Lipomycetales</taxon>
        <taxon>Lipomycetaceae</taxon>
        <taxon>Lipomyces</taxon>
    </lineage>
</organism>
<gene>
    <name evidence="4" type="ORF">POJ06DRAFT_251294</name>
</gene>
<evidence type="ECO:0000259" key="3">
    <source>
        <dbReference type="Pfam" id="PF03959"/>
    </source>
</evidence>
<dbReference type="Gene3D" id="3.40.50.1820">
    <property type="entry name" value="alpha/beta hydrolase"/>
    <property type="match status" value="1"/>
</dbReference>
<comment type="caution">
    <text evidence="4">The sequence shown here is derived from an EMBL/GenBank/DDBJ whole genome shotgun (WGS) entry which is preliminary data.</text>
</comment>
<feature type="region of interest" description="Disordered" evidence="2">
    <location>
        <begin position="221"/>
        <end position="243"/>
    </location>
</feature>